<evidence type="ECO:0000313" key="3">
    <source>
        <dbReference type="Proteomes" id="UP000179157"/>
    </source>
</evidence>
<dbReference type="Gene3D" id="1.10.10.10">
    <property type="entry name" value="Winged helix-like DNA-binding domain superfamily/Winged helix DNA-binding domain"/>
    <property type="match status" value="1"/>
</dbReference>
<accession>A0A1F5V0H2</accession>
<dbReference type="InterPro" id="IPR001279">
    <property type="entry name" value="Metallo-B-lactamas"/>
</dbReference>
<protein>
    <recommendedName>
        <fullName evidence="1">Metallo-beta-lactamase domain-containing protein</fullName>
    </recommendedName>
</protein>
<dbReference type="InterPro" id="IPR036388">
    <property type="entry name" value="WH-like_DNA-bd_sf"/>
</dbReference>
<dbReference type="AlphaFoldDB" id="A0A1F5V0H2"/>
<evidence type="ECO:0000313" key="2">
    <source>
        <dbReference type="EMBL" id="OGF56919.1"/>
    </source>
</evidence>
<dbReference type="SMART" id="SM00849">
    <property type="entry name" value="Lactamase_B"/>
    <property type="match status" value="1"/>
</dbReference>
<reference evidence="2 3" key="1">
    <citation type="journal article" date="2016" name="Nat. Commun.">
        <title>Thousands of microbial genomes shed light on interconnected biogeochemical processes in an aquifer system.</title>
        <authorList>
            <person name="Anantharaman K."/>
            <person name="Brown C.T."/>
            <person name="Hug L.A."/>
            <person name="Sharon I."/>
            <person name="Castelle C.J."/>
            <person name="Probst A.J."/>
            <person name="Thomas B.C."/>
            <person name="Singh A."/>
            <person name="Wilkins M.J."/>
            <person name="Karaoz U."/>
            <person name="Brodie E.L."/>
            <person name="Williams K.H."/>
            <person name="Hubbard S.S."/>
            <person name="Banfield J.F."/>
        </authorList>
    </citation>
    <scope>NUCLEOTIDE SEQUENCE [LARGE SCALE GENOMIC DNA]</scope>
    <source>
        <strain evidence="3">RBG_16_55_9</strain>
    </source>
</reference>
<dbReference type="PANTHER" id="PTHR23131:SF4">
    <property type="entry name" value="METALLO-BETA-LACTAMASE SUPERFAMILY POTEIN"/>
    <property type="match status" value="1"/>
</dbReference>
<dbReference type="SUPFAM" id="SSF56281">
    <property type="entry name" value="Metallo-hydrolase/oxidoreductase"/>
    <property type="match status" value="1"/>
</dbReference>
<comment type="caution">
    <text evidence="2">The sequence shown here is derived from an EMBL/GenBank/DDBJ whole genome shotgun (WGS) entry which is preliminary data.</text>
</comment>
<dbReference type="STRING" id="1817864.A2Z21_07405"/>
<organism evidence="2 3">
    <name type="scientific">Fraserbacteria sp. (strain RBG_16_55_9)</name>
    <dbReference type="NCBI Taxonomy" id="1817864"/>
    <lineage>
        <taxon>Bacteria</taxon>
        <taxon>Candidatus Fraseribacteriota</taxon>
    </lineage>
</organism>
<gene>
    <name evidence="2" type="ORF">A2Z21_07405</name>
</gene>
<dbReference type="Gene3D" id="3.60.15.10">
    <property type="entry name" value="Ribonuclease Z/Hydroxyacylglutathione hydrolase-like"/>
    <property type="match status" value="1"/>
</dbReference>
<dbReference type="EMBL" id="MFGX01000023">
    <property type="protein sequence ID" value="OGF56919.1"/>
    <property type="molecule type" value="Genomic_DNA"/>
</dbReference>
<dbReference type="PANTHER" id="PTHR23131">
    <property type="entry name" value="ENDORIBONUCLEASE LACTB2"/>
    <property type="match status" value="1"/>
</dbReference>
<evidence type="ECO:0000259" key="1">
    <source>
        <dbReference type="SMART" id="SM00849"/>
    </source>
</evidence>
<sequence length="319" mass="35833">MSNAKIITISLPNPYFEKDNNAYLIDAGELALLDTGIDTPQALSALQQALSKQGYRAEEIKKILLTHKHIDHFGLARRLQELSGAQVYVHGDDHDDVTHFDERYDYINRLYLEKMLLWGIPQQLINLIAIRSKMAKLGRSVPAETLTDDQSVPIGKAELRVVHTPGHTQGSACFVLEDALFTGDHLLPDYTPNIGATEVRVDGMLPKYLNSLEKIRAFSGLRTLPGHGREIASLTERIDTILSHHKEREKRILAILADGKSRTVYEIALALFGKMKEHHALLGAGEAQAHLELLEQQGRVEKREDHRYYRPPRPSTSAT</sequence>
<dbReference type="CDD" id="cd07725">
    <property type="entry name" value="TTHA1429-like_MBL-fold"/>
    <property type="match status" value="1"/>
</dbReference>
<dbReference type="Pfam" id="PF00753">
    <property type="entry name" value="Lactamase_B"/>
    <property type="match status" value="1"/>
</dbReference>
<dbReference type="InterPro" id="IPR036866">
    <property type="entry name" value="RibonucZ/Hydroxyglut_hydro"/>
</dbReference>
<feature type="domain" description="Metallo-beta-lactamase" evidence="1">
    <location>
        <begin position="19"/>
        <end position="227"/>
    </location>
</feature>
<dbReference type="InterPro" id="IPR050662">
    <property type="entry name" value="Sec-metab_biosynth-thioest"/>
</dbReference>
<name>A0A1F5V0H2_FRAXR</name>
<proteinExistence type="predicted"/>
<dbReference type="Proteomes" id="UP000179157">
    <property type="component" value="Unassembled WGS sequence"/>
</dbReference>